<dbReference type="Gene3D" id="3.30.40.10">
    <property type="entry name" value="Zinc/RING finger domain, C3HC4 (zinc finger)"/>
    <property type="match status" value="1"/>
</dbReference>
<comment type="caution">
    <text evidence="7">The sequence shown here is derived from an EMBL/GenBank/DDBJ whole genome shotgun (WGS) entry which is preliminary data.</text>
</comment>
<organism evidence="7 8">
    <name type="scientific">Popillia japonica</name>
    <name type="common">Japanese beetle</name>
    <dbReference type="NCBI Taxonomy" id="7064"/>
    <lineage>
        <taxon>Eukaryota</taxon>
        <taxon>Metazoa</taxon>
        <taxon>Ecdysozoa</taxon>
        <taxon>Arthropoda</taxon>
        <taxon>Hexapoda</taxon>
        <taxon>Insecta</taxon>
        <taxon>Pterygota</taxon>
        <taxon>Neoptera</taxon>
        <taxon>Endopterygota</taxon>
        <taxon>Coleoptera</taxon>
        <taxon>Polyphaga</taxon>
        <taxon>Scarabaeiformia</taxon>
        <taxon>Scarabaeidae</taxon>
        <taxon>Rutelinae</taxon>
        <taxon>Popillia</taxon>
    </lineage>
</organism>
<feature type="transmembrane region" description="Helical" evidence="5">
    <location>
        <begin position="6"/>
        <end position="23"/>
    </location>
</feature>
<evidence type="ECO:0000256" key="1">
    <source>
        <dbReference type="ARBA" id="ARBA00022723"/>
    </source>
</evidence>
<keyword evidence="5" id="KW-0812">Transmembrane</keyword>
<dbReference type="Proteomes" id="UP001458880">
    <property type="component" value="Unassembled WGS sequence"/>
</dbReference>
<keyword evidence="1" id="KW-0479">Metal-binding</keyword>
<accession>A0AAW1LBF5</accession>
<dbReference type="GO" id="GO:0008270">
    <property type="term" value="F:zinc ion binding"/>
    <property type="evidence" value="ECO:0007669"/>
    <property type="project" value="UniProtKB-KW"/>
</dbReference>
<name>A0AAW1LBF5_POPJA</name>
<dbReference type="EMBL" id="JASPKY010000136">
    <property type="protein sequence ID" value="KAK9731252.1"/>
    <property type="molecule type" value="Genomic_DNA"/>
</dbReference>
<keyword evidence="2 4" id="KW-0863">Zinc-finger</keyword>
<gene>
    <name evidence="7" type="ORF">QE152_g13864</name>
</gene>
<feature type="domain" description="RING-type" evidence="6">
    <location>
        <begin position="71"/>
        <end position="108"/>
    </location>
</feature>
<keyword evidence="5" id="KW-1133">Transmembrane helix</keyword>
<feature type="transmembrane region" description="Helical" evidence="5">
    <location>
        <begin position="186"/>
        <end position="204"/>
    </location>
</feature>
<dbReference type="InterPro" id="IPR001841">
    <property type="entry name" value="Znf_RING"/>
</dbReference>
<sequence length="337" mass="39437">MVLQIGLALVIGIGVGILLYELAHQNPQQTQSQTPRIMNCGVPPRLQNRTTTKAICRRRKPKKEEETEELCIFCADPIIDGKTISCNHRFHRYCINKWFETSVTTRCPYRCLRQIGFYVDITVDVGTLHTYITQTTFQCIFSRTYQALGRKMFMPSDVCDIEYYIRTGYWNNPKKIGIYLYLSPKTLIYSGFFAVGIIGLLYSWKCNSSYMDIQTYDKKRKSQKKDRAIGLWYKGPVQCKLCNETSLDIKVMTAELMYYYHLQKQSIITKILISHAIHMEYCKLRDSTGNFQIFPKNNFCNSKGNSQKLFEHELNSFNKNKKKFFRLKWQVPQAILL</sequence>
<dbReference type="SUPFAM" id="SSF57850">
    <property type="entry name" value="RING/U-box"/>
    <property type="match status" value="1"/>
</dbReference>
<dbReference type="AlphaFoldDB" id="A0AAW1LBF5"/>
<evidence type="ECO:0000256" key="4">
    <source>
        <dbReference type="PROSITE-ProRule" id="PRU00175"/>
    </source>
</evidence>
<evidence type="ECO:0000313" key="8">
    <source>
        <dbReference type="Proteomes" id="UP001458880"/>
    </source>
</evidence>
<dbReference type="GO" id="GO:0005634">
    <property type="term" value="C:nucleus"/>
    <property type="evidence" value="ECO:0007669"/>
    <property type="project" value="UniProtKB-ARBA"/>
</dbReference>
<keyword evidence="3" id="KW-0862">Zinc</keyword>
<evidence type="ECO:0000313" key="7">
    <source>
        <dbReference type="EMBL" id="KAK9731252.1"/>
    </source>
</evidence>
<dbReference type="PROSITE" id="PS50089">
    <property type="entry name" value="ZF_RING_2"/>
    <property type="match status" value="1"/>
</dbReference>
<keyword evidence="5" id="KW-0472">Membrane</keyword>
<evidence type="ECO:0000259" key="6">
    <source>
        <dbReference type="PROSITE" id="PS50089"/>
    </source>
</evidence>
<dbReference type="InterPro" id="IPR013083">
    <property type="entry name" value="Znf_RING/FYVE/PHD"/>
</dbReference>
<reference evidence="7 8" key="1">
    <citation type="journal article" date="2024" name="BMC Genomics">
        <title>De novo assembly and annotation of Popillia japonica's genome with initial clues to its potential as an invasive pest.</title>
        <authorList>
            <person name="Cucini C."/>
            <person name="Boschi S."/>
            <person name="Funari R."/>
            <person name="Cardaioli E."/>
            <person name="Iannotti N."/>
            <person name="Marturano G."/>
            <person name="Paoli F."/>
            <person name="Bruttini M."/>
            <person name="Carapelli A."/>
            <person name="Frati F."/>
            <person name="Nardi F."/>
        </authorList>
    </citation>
    <scope>NUCLEOTIDE SEQUENCE [LARGE SCALE GENOMIC DNA]</scope>
    <source>
        <strain evidence="7">DMR45628</strain>
    </source>
</reference>
<keyword evidence="8" id="KW-1185">Reference proteome</keyword>
<evidence type="ECO:0000256" key="5">
    <source>
        <dbReference type="SAM" id="Phobius"/>
    </source>
</evidence>
<proteinExistence type="predicted"/>
<evidence type="ECO:0000256" key="3">
    <source>
        <dbReference type="ARBA" id="ARBA00022833"/>
    </source>
</evidence>
<protein>
    <submittedName>
        <fullName evidence="7">Zinc finger, C3HC4 type (RING finger)</fullName>
    </submittedName>
</protein>
<dbReference type="Pfam" id="PF00097">
    <property type="entry name" value="zf-C3HC4"/>
    <property type="match status" value="1"/>
</dbReference>
<dbReference type="InterPro" id="IPR018957">
    <property type="entry name" value="Znf_C3HC4_RING-type"/>
</dbReference>
<evidence type="ECO:0000256" key="2">
    <source>
        <dbReference type="ARBA" id="ARBA00022771"/>
    </source>
</evidence>